<gene>
    <name evidence="1" type="ORF">ARD30_12805</name>
    <name evidence="2" type="ORF">SAMN05660750_00014</name>
</gene>
<dbReference type="AlphaFoldDB" id="A0A0Q3PLZ3"/>
<sequence length="104" mass="10699">MREIGFGLACAFATAVGALLVAAWPVQGRPVAAYFPAGSSSRDISIAVAEAGGRLLQLDSESPVVITLGEKGGFSTALYRAGAWLVIDAAVAQLCSSNARWSSR</sequence>
<organism evidence="1 3">
    <name type="scientific">Bosea thiooxidans</name>
    <dbReference type="NCBI Taxonomy" id="53254"/>
    <lineage>
        <taxon>Bacteria</taxon>
        <taxon>Pseudomonadati</taxon>
        <taxon>Pseudomonadota</taxon>
        <taxon>Alphaproteobacteria</taxon>
        <taxon>Hyphomicrobiales</taxon>
        <taxon>Boseaceae</taxon>
        <taxon>Bosea</taxon>
    </lineage>
</organism>
<dbReference type="STRING" id="53254.SAMN05660750_00014"/>
<proteinExistence type="predicted"/>
<name>A0A0Q3PLZ3_9HYPH</name>
<accession>A0A0Q3PLZ3</accession>
<evidence type="ECO:0000313" key="3">
    <source>
        <dbReference type="Proteomes" id="UP000051562"/>
    </source>
</evidence>
<protein>
    <submittedName>
        <fullName evidence="1">Uncharacterized protein</fullName>
    </submittedName>
</protein>
<dbReference type="RefSeq" id="WP_055727975.1">
    <property type="nucleotide sequence ID" value="NZ_FUYX01000001.1"/>
</dbReference>
<dbReference type="EMBL" id="LMAR01000033">
    <property type="protein sequence ID" value="KQK30814.1"/>
    <property type="molecule type" value="Genomic_DNA"/>
</dbReference>
<dbReference type="EMBL" id="FUYX01000001">
    <property type="protein sequence ID" value="SKB31850.1"/>
    <property type="molecule type" value="Genomic_DNA"/>
</dbReference>
<evidence type="ECO:0000313" key="1">
    <source>
        <dbReference type="EMBL" id="KQK30814.1"/>
    </source>
</evidence>
<dbReference type="Proteomes" id="UP000051562">
    <property type="component" value="Unassembled WGS sequence"/>
</dbReference>
<dbReference type="Proteomes" id="UP000190130">
    <property type="component" value="Unassembled WGS sequence"/>
</dbReference>
<keyword evidence="3" id="KW-1185">Reference proteome</keyword>
<evidence type="ECO:0000313" key="4">
    <source>
        <dbReference type="Proteomes" id="UP000190130"/>
    </source>
</evidence>
<reference evidence="2 4" key="2">
    <citation type="submission" date="2017-02" db="EMBL/GenBank/DDBJ databases">
        <authorList>
            <person name="Peterson S.W."/>
        </authorList>
    </citation>
    <scope>NUCLEOTIDE SEQUENCE [LARGE SCALE GENOMIC DNA]</scope>
    <source>
        <strain evidence="2 4">DSM 9653</strain>
    </source>
</reference>
<dbReference type="OrthoDB" id="8163483at2"/>
<reference evidence="1 3" key="1">
    <citation type="submission" date="2015-10" db="EMBL/GenBank/DDBJ databases">
        <title>Draft genome of Bosea thiooxidans.</title>
        <authorList>
            <person name="Wang X."/>
        </authorList>
    </citation>
    <scope>NUCLEOTIDE SEQUENCE [LARGE SCALE GENOMIC DNA]</scope>
    <source>
        <strain evidence="1 3">CGMCC 9174</strain>
    </source>
</reference>
<evidence type="ECO:0000313" key="2">
    <source>
        <dbReference type="EMBL" id="SKB31850.1"/>
    </source>
</evidence>